<protein>
    <submittedName>
        <fullName evidence="1">SAM-dependent methyltransferase</fullName>
    </submittedName>
</protein>
<dbReference type="EMBL" id="CP031217">
    <property type="protein sequence ID" value="AXH13451.1"/>
    <property type="molecule type" value="Genomic_DNA"/>
</dbReference>
<name>A0AAX2AB99_9BACT</name>
<dbReference type="AlphaFoldDB" id="A0AAX2AB99"/>
<dbReference type="Proteomes" id="UP000253850">
    <property type="component" value="Chromosome"/>
</dbReference>
<dbReference type="Gene3D" id="3.40.50.150">
    <property type="entry name" value="Vaccinia Virus protein VP39"/>
    <property type="match status" value="1"/>
</dbReference>
<proteinExistence type="predicted"/>
<dbReference type="Proteomes" id="UP000289193">
    <property type="component" value="Unassembled WGS sequence"/>
</dbReference>
<evidence type="ECO:0000313" key="2">
    <source>
        <dbReference type="EMBL" id="RXK09951.1"/>
    </source>
</evidence>
<dbReference type="SUPFAM" id="SSF53335">
    <property type="entry name" value="S-adenosyl-L-methionine-dependent methyltransferases"/>
    <property type="match status" value="1"/>
</dbReference>
<dbReference type="KEGG" id="hbv:ABIV_2480"/>
<dbReference type="CDD" id="cd02440">
    <property type="entry name" value="AdoMet_MTases"/>
    <property type="match status" value="1"/>
</dbReference>
<keyword evidence="4" id="KW-1185">Reference proteome</keyword>
<reference evidence="2 4" key="1">
    <citation type="submission" date="2017-10" db="EMBL/GenBank/DDBJ databases">
        <title>Genomics of the genus Arcobacter.</title>
        <authorList>
            <person name="Perez-Cataluna A."/>
            <person name="Figueras M.J."/>
        </authorList>
    </citation>
    <scope>NUCLEOTIDE SEQUENCE [LARGE SCALE GENOMIC DNA]</scope>
    <source>
        <strain evidence="2 4">CECT 7835</strain>
    </source>
</reference>
<reference evidence="1 3" key="2">
    <citation type="submission" date="2018-07" db="EMBL/GenBank/DDBJ databases">
        <title>Complete genome of the Arcobacter bivalviorum type strain LMG 26154.</title>
        <authorList>
            <person name="Miller W.G."/>
            <person name="Yee E."/>
            <person name="Bono J.L."/>
        </authorList>
    </citation>
    <scope>NUCLEOTIDE SEQUENCE [LARGE SCALE GENOMIC DNA]</scope>
    <source>
        <strain evidence="1 3">LMG 26154</strain>
    </source>
</reference>
<gene>
    <name evidence="1" type="ORF">ABIV_2480</name>
    <name evidence="2" type="ORF">CRV05_06095</name>
</gene>
<keyword evidence="1" id="KW-0489">Methyltransferase</keyword>
<organism evidence="2 4">
    <name type="scientific">Halarcobacter bivalviorum</name>
    <dbReference type="NCBI Taxonomy" id="663364"/>
    <lineage>
        <taxon>Bacteria</taxon>
        <taxon>Pseudomonadati</taxon>
        <taxon>Campylobacterota</taxon>
        <taxon>Epsilonproteobacteria</taxon>
        <taxon>Campylobacterales</taxon>
        <taxon>Arcobacteraceae</taxon>
        <taxon>Halarcobacter</taxon>
    </lineage>
</organism>
<evidence type="ECO:0000313" key="3">
    <source>
        <dbReference type="Proteomes" id="UP000253850"/>
    </source>
</evidence>
<dbReference type="PANTHER" id="PTHR43861:SF6">
    <property type="entry name" value="METHYLTRANSFERASE TYPE 11"/>
    <property type="match status" value="1"/>
</dbReference>
<dbReference type="GO" id="GO:0008168">
    <property type="term" value="F:methyltransferase activity"/>
    <property type="evidence" value="ECO:0007669"/>
    <property type="project" value="UniProtKB-KW"/>
</dbReference>
<sequence>MKCPICNSKKIDKYKKLPTIYTHDKLIKNIKYGFCNKCTIIFNRDIFTNKEKYQRLFFKYIQKELFLDNNSKIELNNRLDDYISIAKTIDSNEINSILDIGCRDGKLLHELGNILNTNELVGVDFKVHKDYSNIKYFEGDFLDFNITQKFDLVISTHVIEHLLYPLKFFKKVDLLLENSKYLLLSFPDAFYEFSNNIFGTETLNIDHKLHFSLETMKYLCNKFGYDILFYNSSFYKSEYKYSVSLNILIKKEKRKKKFFLKTKPIKSAFFKYHNTYLNYLSYIKNLSKEGEIYLYGSGQAGQLFNKLFSNHKITLAGIIDDFSEEPGRISFEDFKNRKSDKQAFLLITILKKNIFEKIVDKVIKEELENIKVIDLFWGVPFYVQEH</sequence>
<keyword evidence="1" id="KW-0808">Transferase</keyword>
<dbReference type="RefSeq" id="WP_114840233.1">
    <property type="nucleotide sequence ID" value="NZ_CP031217.1"/>
</dbReference>
<evidence type="ECO:0000313" key="4">
    <source>
        <dbReference type="Proteomes" id="UP000289193"/>
    </source>
</evidence>
<dbReference type="InterPro" id="IPR029063">
    <property type="entry name" value="SAM-dependent_MTases_sf"/>
</dbReference>
<dbReference type="PANTHER" id="PTHR43861">
    <property type="entry name" value="TRANS-ACONITATE 2-METHYLTRANSFERASE-RELATED"/>
    <property type="match status" value="1"/>
</dbReference>
<dbReference type="Pfam" id="PF13489">
    <property type="entry name" value="Methyltransf_23"/>
    <property type="match status" value="1"/>
</dbReference>
<dbReference type="EMBL" id="PDKM01000003">
    <property type="protein sequence ID" value="RXK09951.1"/>
    <property type="molecule type" value="Genomic_DNA"/>
</dbReference>
<evidence type="ECO:0000313" key="1">
    <source>
        <dbReference type="EMBL" id="AXH13451.1"/>
    </source>
</evidence>
<accession>A0AAX2AB99</accession>
<dbReference type="GO" id="GO:0032259">
    <property type="term" value="P:methylation"/>
    <property type="evidence" value="ECO:0007669"/>
    <property type="project" value="UniProtKB-KW"/>
</dbReference>